<proteinExistence type="predicted"/>
<evidence type="ECO:0000313" key="1">
    <source>
        <dbReference type="EMBL" id="PRP85304.1"/>
    </source>
</evidence>
<reference evidence="1 2" key="1">
    <citation type="journal article" date="2018" name="Genome Biol. Evol.">
        <title>Multiple Roots of Fruiting Body Formation in Amoebozoa.</title>
        <authorList>
            <person name="Hillmann F."/>
            <person name="Forbes G."/>
            <person name="Novohradska S."/>
            <person name="Ferling I."/>
            <person name="Riege K."/>
            <person name="Groth M."/>
            <person name="Westermann M."/>
            <person name="Marz M."/>
            <person name="Spaller T."/>
            <person name="Winckler T."/>
            <person name="Schaap P."/>
            <person name="Glockner G."/>
        </authorList>
    </citation>
    <scope>NUCLEOTIDE SEQUENCE [LARGE SCALE GENOMIC DNA]</scope>
    <source>
        <strain evidence="1 2">Jena</strain>
    </source>
</reference>
<evidence type="ECO:0000313" key="2">
    <source>
        <dbReference type="Proteomes" id="UP000241769"/>
    </source>
</evidence>
<organism evidence="1 2">
    <name type="scientific">Planoprotostelium fungivorum</name>
    <dbReference type="NCBI Taxonomy" id="1890364"/>
    <lineage>
        <taxon>Eukaryota</taxon>
        <taxon>Amoebozoa</taxon>
        <taxon>Evosea</taxon>
        <taxon>Variosea</taxon>
        <taxon>Cavosteliida</taxon>
        <taxon>Cavosteliaceae</taxon>
        <taxon>Planoprotostelium</taxon>
    </lineage>
</organism>
<protein>
    <submittedName>
        <fullName evidence="1">Uncharacterized protein</fullName>
    </submittedName>
</protein>
<comment type="caution">
    <text evidence="1">The sequence shown here is derived from an EMBL/GenBank/DDBJ whole genome shotgun (WGS) entry which is preliminary data.</text>
</comment>
<dbReference type="EMBL" id="MDYQ01000047">
    <property type="protein sequence ID" value="PRP85304.1"/>
    <property type="molecule type" value="Genomic_DNA"/>
</dbReference>
<dbReference type="AlphaFoldDB" id="A0A2P6NMW6"/>
<accession>A0A2P6NMW6</accession>
<dbReference type="Proteomes" id="UP000241769">
    <property type="component" value="Unassembled WGS sequence"/>
</dbReference>
<gene>
    <name evidence="1" type="ORF">PROFUN_06906</name>
</gene>
<dbReference type="InParanoid" id="A0A2P6NMW6"/>
<sequence length="144" mass="16160">MTSGWFSRTTETTHNTDSNLILLSTISRPVGPAFQVAVFEGGLTLNGSGAVRQMKDTDYDELLRLVREVLTLPQPFQWRINHAITCRPISNVYGFDKNKRTLTEETEGYTELPQSLHQLLSLLEEAPSVDQKQAPPAVLKFLSQ</sequence>
<keyword evidence="2" id="KW-1185">Reference proteome</keyword>
<name>A0A2P6NMW6_9EUKA</name>